<dbReference type="PANTHER" id="PTHR43132:SF6">
    <property type="entry name" value="HTH-TYPE TRANSCRIPTIONAL REPRESSOR CZRA"/>
    <property type="match status" value="1"/>
</dbReference>
<comment type="caution">
    <text evidence="5">The sequence shown here is derived from an EMBL/GenBank/DDBJ whole genome shotgun (WGS) entry which is preliminary data.</text>
</comment>
<dbReference type="SUPFAM" id="SSF46785">
    <property type="entry name" value="Winged helix' DNA-binding domain"/>
    <property type="match status" value="1"/>
</dbReference>
<reference evidence="5 6" key="1">
    <citation type="submission" date="2023-07" db="EMBL/GenBank/DDBJ databases">
        <title>Sequencing the genomes of 1000 actinobacteria strains.</title>
        <authorList>
            <person name="Klenk H.-P."/>
        </authorList>
    </citation>
    <scope>NUCLEOTIDE SEQUENCE [LARGE SCALE GENOMIC DNA]</scope>
    <source>
        <strain evidence="5 6">DSM 45554</strain>
    </source>
</reference>
<dbReference type="CDD" id="cd00090">
    <property type="entry name" value="HTH_ARSR"/>
    <property type="match status" value="1"/>
</dbReference>
<dbReference type="InterPro" id="IPR036390">
    <property type="entry name" value="WH_DNA-bd_sf"/>
</dbReference>
<proteinExistence type="predicted"/>
<dbReference type="PANTHER" id="PTHR43132">
    <property type="entry name" value="ARSENICAL RESISTANCE OPERON REPRESSOR ARSR-RELATED"/>
    <property type="match status" value="1"/>
</dbReference>
<dbReference type="Pfam" id="PF12840">
    <property type="entry name" value="HTH_20"/>
    <property type="match status" value="1"/>
</dbReference>
<dbReference type="GO" id="GO:0003677">
    <property type="term" value="F:DNA binding"/>
    <property type="evidence" value="ECO:0007669"/>
    <property type="project" value="UniProtKB-KW"/>
</dbReference>
<dbReference type="EMBL" id="JAVDYE010000001">
    <property type="protein sequence ID" value="MDR7381059.1"/>
    <property type="molecule type" value="Genomic_DNA"/>
</dbReference>
<name>A0ABU2CIA6_9MICO</name>
<evidence type="ECO:0000256" key="3">
    <source>
        <dbReference type="ARBA" id="ARBA00023163"/>
    </source>
</evidence>
<evidence type="ECO:0000256" key="1">
    <source>
        <dbReference type="ARBA" id="ARBA00023015"/>
    </source>
</evidence>
<keyword evidence="2 5" id="KW-0238">DNA-binding</keyword>
<accession>A0ABU2CIA6</accession>
<dbReference type="Gene3D" id="1.10.10.10">
    <property type="entry name" value="Winged helix-like DNA-binding domain superfamily/Winged helix DNA-binding domain"/>
    <property type="match status" value="1"/>
</dbReference>
<evidence type="ECO:0000256" key="2">
    <source>
        <dbReference type="ARBA" id="ARBA00023125"/>
    </source>
</evidence>
<protein>
    <submittedName>
        <fullName evidence="5">DNA-binding transcriptional ArsR family regulator</fullName>
    </submittedName>
</protein>
<dbReference type="InterPro" id="IPR051011">
    <property type="entry name" value="Metal_resp_trans_reg"/>
</dbReference>
<gene>
    <name evidence="5" type="ORF">J2S48_000574</name>
</gene>
<sequence>MLRIHFSAADLVRTRVGTRLDPMWELVLSVHQVARPDSYFASWSRLARRRLAQARTVRDAELLATLTPARGYFPDFLTPAALPTELEAGVETVLSTDKRRLRAEVARLDGGRGAGQWLDDVAAGRPAALHRLGVAMRRYHRTVLTPHVDQAAEITGRWVAGLAHRTLAHGVDAVLSRLGPRTRWRAPVLEIDYPVTRDLHLEGRGLSLVPTFFGINHPITLADPQLQPVLVYPVSREPFWRPDSCATDQQQADALGELLGPTRASVLRVLDTELSTTALAARTSASPSSVSRHTAVLRRAGLITTWRSGTSVLHMRTAMGHDLVHGR</sequence>
<dbReference type="InterPro" id="IPR036388">
    <property type="entry name" value="WH-like_DNA-bd_sf"/>
</dbReference>
<evidence type="ECO:0000313" key="5">
    <source>
        <dbReference type="EMBL" id="MDR7381059.1"/>
    </source>
</evidence>
<evidence type="ECO:0000313" key="6">
    <source>
        <dbReference type="Proteomes" id="UP001183585"/>
    </source>
</evidence>
<keyword evidence="1" id="KW-0805">Transcription regulation</keyword>
<dbReference type="Proteomes" id="UP001183585">
    <property type="component" value="Unassembled WGS sequence"/>
</dbReference>
<organism evidence="5 6">
    <name type="scientific">Promicromonospora iranensis</name>
    <dbReference type="NCBI Taxonomy" id="1105144"/>
    <lineage>
        <taxon>Bacteria</taxon>
        <taxon>Bacillati</taxon>
        <taxon>Actinomycetota</taxon>
        <taxon>Actinomycetes</taxon>
        <taxon>Micrococcales</taxon>
        <taxon>Promicromonosporaceae</taxon>
        <taxon>Promicromonospora</taxon>
    </lineage>
</organism>
<dbReference type="InterPro" id="IPR001845">
    <property type="entry name" value="HTH_ArsR_DNA-bd_dom"/>
</dbReference>
<dbReference type="RefSeq" id="WP_274997646.1">
    <property type="nucleotide sequence ID" value="NZ_JAJQQP010000017.1"/>
</dbReference>
<keyword evidence="6" id="KW-1185">Reference proteome</keyword>
<dbReference type="SMART" id="SM00418">
    <property type="entry name" value="HTH_ARSR"/>
    <property type="match status" value="1"/>
</dbReference>
<evidence type="ECO:0000259" key="4">
    <source>
        <dbReference type="SMART" id="SM00418"/>
    </source>
</evidence>
<keyword evidence="3" id="KW-0804">Transcription</keyword>
<dbReference type="InterPro" id="IPR011991">
    <property type="entry name" value="ArsR-like_HTH"/>
</dbReference>
<feature type="domain" description="HTH arsR-type" evidence="4">
    <location>
        <begin position="254"/>
        <end position="325"/>
    </location>
</feature>